<protein>
    <submittedName>
        <fullName evidence="1">Cilia-and flagella-associated protein 74</fullName>
    </submittedName>
</protein>
<organism evidence="1 2">
    <name type="scientific">Klebsiella phage vB_Kpn_IME260</name>
    <dbReference type="NCBI Taxonomy" id="1912318"/>
    <lineage>
        <taxon>Viruses</taxon>
        <taxon>Duplodnaviria</taxon>
        <taxon>Heunggongvirae</taxon>
        <taxon>Uroviricota</taxon>
        <taxon>Caudoviricetes</taxon>
        <taxon>Demerecviridae</taxon>
        <taxon>Sugarlandvirus</taxon>
        <taxon>Sugarlandvirus IME260</taxon>
    </lineage>
</organism>
<dbReference type="OrthoDB" id="34329at10239"/>
<accession>A0A1L6Z533</accession>
<keyword evidence="2" id="KW-1185">Reference proteome</keyword>
<evidence type="ECO:0000313" key="1">
    <source>
        <dbReference type="EMBL" id="APT41107.1"/>
    </source>
</evidence>
<evidence type="ECO:0000313" key="2">
    <source>
        <dbReference type="Proteomes" id="UP000225617"/>
    </source>
</evidence>
<reference evidence="1" key="1">
    <citation type="submission" date="2017-01" db="EMBL/GenBank/DDBJ databases">
        <title>Complete Genome Sequence of two Novel Multi-drug resistant Klebsiella pneumoniae Phage vB_Kpn_IME260.</title>
        <authorList>
            <person name="Xing S."/>
            <person name="Pan X."/>
            <person name="Sun Q."/>
            <person name="Pei G."/>
            <person name="Mi Z."/>
            <person name="An X."/>
            <person name="Tong Y."/>
        </authorList>
    </citation>
    <scope>NUCLEOTIDE SEQUENCE [LARGE SCALE GENOMIC DNA]</scope>
</reference>
<dbReference type="EMBL" id="KX845404">
    <property type="protein sequence ID" value="APT41107.1"/>
    <property type="molecule type" value="Genomic_DNA"/>
</dbReference>
<name>A0A1L6Z533_9CAUD</name>
<proteinExistence type="predicted"/>
<keyword evidence="1" id="KW-0969">Cilium</keyword>
<keyword evidence="1" id="KW-0282">Flagellum</keyword>
<keyword evidence="1" id="KW-0966">Cell projection</keyword>
<sequence length="71" mass="8146">MDFIVVCGANTDCFELLNDALDKVDEHMQEGRTPTFIDLSQGKTYFYPSLDVEPTVLPIFMHSLSWDEEDD</sequence>
<dbReference type="Proteomes" id="UP000225617">
    <property type="component" value="Segment"/>
</dbReference>